<evidence type="ECO:0000256" key="1">
    <source>
        <dbReference type="RuleBase" id="RU000383"/>
    </source>
</evidence>
<name>A0A1B9GN04_9TREE</name>
<dbReference type="AlphaFoldDB" id="A0A1B9GN04"/>
<dbReference type="InterPro" id="IPR006671">
    <property type="entry name" value="Cyclin_N"/>
</dbReference>
<keyword evidence="1" id="KW-0195">Cyclin</keyword>
<keyword evidence="3" id="KW-0472">Membrane</keyword>
<gene>
    <name evidence="5" type="ORF">I316_05866</name>
</gene>
<dbReference type="Proteomes" id="UP000092666">
    <property type="component" value="Unassembled WGS sequence"/>
</dbReference>
<dbReference type="OrthoDB" id="25002at2759"/>
<reference evidence="5 6" key="1">
    <citation type="submission" date="2013-07" db="EMBL/GenBank/DDBJ databases">
        <title>The Genome Sequence of Cryptococcus heveanensis BCC8398.</title>
        <authorList>
            <consortium name="The Broad Institute Genome Sequencing Platform"/>
            <person name="Cuomo C."/>
            <person name="Litvintseva A."/>
            <person name="Chen Y."/>
            <person name="Heitman J."/>
            <person name="Sun S."/>
            <person name="Springer D."/>
            <person name="Dromer F."/>
            <person name="Young S.K."/>
            <person name="Zeng Q."/>
            <person name="Gargeya S."/>
            <person name="Fitzgerald M."/>
            <person name="Abouelleil A."/>
            <person name="Alvarado L."/>
            <person name="Berlin A.M."/>
            <person name="Chapman S.B."/>
            <person name="Dewar J."/>
            <person name="Goldberg J."/>
            <person name="Griggs A."/>
            <person name="Gujja S."/>
            <person name="Hansen M."/>
            <person name="Howarth C."/>
            <person name="Imamovic A."/>
            <person name="Larimer J."/>
            <person name="McCowan C."/>
            <person name="Murphy C."/>
            <person name="Pearson M."/>
            <person name="Priest M."/>
            <person name="Roberts A."/>
            <person name="Saif S."/>
            <person name="Shea T."/>
            <person name="Sykes S."/>
            <person name="Wortman J."/>
            <person name="Nusbaum C."/>
            <person name="Birren B."/>
        </authorList>
    </citation>
    <scope>NUCLEOTIDE SEQUENCE [LARGE SCALE GENOMIC DNA]</scope>
    <source>
        <strain evidence="5 6">BCC8398</strain>
    </source>
</reference>
<proteinExistence type="inferred from homology"/>
<comment type="similarity">
    <text evidence="1">Belongs to the cyclin family.</text>
</comment>
<sequence length="443" mass="48201">MRSLGPVERQWIFSPSALNNAPSRDDGITLEEELRRRAQTINYMRSLALRANSIGKGQDPEAIHLRGTLVVGATLVHRFYMRRSLKDFSEKLIAATILFLAAKIEEEPLKLRHIVNVSIQKFEPPMTRGWEPDRNPNDQPSLEYRRWEKDILSLEEIVLEATCFDMAIEQPWVILRRATKGLDQLIGSSSSAGLDSHLSSDVEASSSRNGHAVGHLPASHVNGSGNGVGNGRRDTGKGKGKMTESVVVELGWTILSESALSPLAILYPASIIAFAAFILLVAIIEQIPLSQGRSAAAELADKFGLDVFYSEEETGPTGADLVLVNDCLSRWIEYMNDGLIDKGISAYIFPEPEPAESLNATRYQRRFSSTIHTALTTTAATAVPDGKEEEEAPDTHSSAGQREATKGAMEGDADAIALGDEIEEQEGDGDIKMEGATATAVTS</sequence>
<evidence type="ECO:0000313" key="6">
    <source>
        <dbReference type="Proteomes" id="UP000092666"/>
    </source>
</evidence>
<evidence type="ECO:0000259" key="4">
    <source>
        <dbReference type="SMART" id="SM00385"/>
    </source>
</evidence>
<dbReference type="SUPFAM" id="SSF47954">
    <property type="entry name" value="Cyclin-like"/>
    <property type="match status" value="1"/>
</dbReference>
<dbReference type="EMBL" id="KI669508">
    <property type="protein sequence ID" value="OCF32440.1"/>
    <property type="molecule type" value="Genomic_DNA"/>
</dbReference>
<dbReference type="Gene3D" id="1.10.472.10">
    <property type="entry name" value="Cyclin-like"/>
    <property type="match status" value="1"/>
</dbReference>
<protein>
    <recommendedName>
        <fullName evidence="4">Cyclin-like domain-containing protein</fullName>
    </recommendedName>
</protein>
<dbReference type="InterPro" id="IPR036915">
    <property type="entry name" value="Cyclin-like_sf"/>
</dbReference>
<keyword evidence="6" id="KW-1185">Reference proteome</keyword>
<dbReference type="InterPro" id="IPR043198">
    <property type="entry name" value="Cyclin/Ssn8"/>
</dbReference>
<dbReference type="GO" id="GO:0006357">
    <property type="term" value="P:regulation of transcription by RNA polymerase II"/>
    <property type="evidence" value="ECO:0007669"/>
    <property type="project" value="InterPro"/>
</dbReference>
<keyword evidence="3" id="KW-0812">Transmembrane</keyword>
<accession>A0A1B9GN04</accession>
<dbReference type="PANTHER" id="PTHR10026">
    <property type="entry name" value="CYCLIN"/>
    <property type="match status" value="1"/>
</dbReference>
<dbReference type="GO" id="GO:0016538">
    <property type="term" value="F:cyclin-dependent protein serine/threonine kinase regulator activity"/>
    <property type="evidence" value="ECO:0007669"/>
    <property type="project" value="InterPro"/>
</dbReference>
<feature type="region of interest" description="Disordered" evidence="2">
    <location>
        <begin position="216"/>
        <end position="239"/>
    </location>
</feature>
<feature type="domain" description="Cyclin-like" evidence="4">
    <location>
        <begin position="42"/>
        <end position="160"/>
    </location>
</feature>
<dbReference type="STRING" id="1296120.A0A1B9GN04"/>
<reference evidence="6" key="2">
    <citation type="submission" date="2013-12" db="EMBL/GenBank/DDBJ databases">
        <title>Evolution of pathogenesis and genome organization in the Tremellales.</title>
        <authorList>
            <person name="Cuomo C."/>
            <person name="Litvintseva A."/>
            <person name="Heitman J."/>
            <person name="Chen Y."/>
            <person name="Sun S."/>
            <person name="Springer D."/>
            <person name="Dromer F."/>
            <person name="Young S."/>
            <person name="Zeng Q."/>
            <person name="Chapman S."/>
            <person name="Gujja S."/>
            <person name="Saif S."/>
            <person name="Birren B."/>
        </authorList>
    </citation>
    <scope>NUCLEOTIDE SEQUENCE [LARGE SCALE GENOMIC DNA]</scope>
    <source>
        <strain evidence="6">BCC8398</strain>
    </source>
</reference>
<keyword evidence="3" id="KW-1133">Transmembrane helix</keyword>
<feature type="region of interest" description="Disordered" evidence="2">
    <location>
        <begin position="377"/>
        <end position="443"/>
    </location>
</feature>
<evidence type="ECO:0000256" key="3">
    <source>
        <dbReference type="SAM" id="Phobius"/>
    </source>
</evidence>
<dbReference type="InterPro" id="IPR013763">
    <property type="entry name" value="Cyclin-like_dom"/>
</dbReference>
<evidence type="ECO:0000256" key="2">
    <source>
        <dbReference type="SAM" id="MobiDB-lite"/>
    </source>
</evidence>
<evidence type="ECO:0000313" key="5">
    <source>
        <dbReference type="EMBL" id="OCF32440.1"/>
    </source>
</evidence>
<feature type="transmembrane region" description="Helical" evidence="3">
    <location>
        <begin position="265"/>
        <end position="284"/>
    </location>
</feature>
<dbReference type="SMART" id="SM00385">
    <property type="entry name" value="CYCLIN"/>
    <property type="match status" value="1"/>
</dbReference>
<dbReference type="Pfam" id="PF00134">
    <property type="entry name" value="Cyclin_N"/>
    <property type="match status" value="1"/>
</dbReference>
<organism evidence="5 6">
    <name type="scientific">Kwoniella heveanensis BCC8398</name>
    <dbReference type="NCBI Taxonomy" id="1296120"/>
    <lineage>
        <taxon>Eukaryota</taxon>
        <taxon>Fungi</taxon>
        <taxon>Dikarya</taxon>
        <taxon>Basidiomycota</taxon>
        <taxon>Agaricomycotina</taxon>
        <taxon>Tremellomycetes</taxon>
        <taxon>Tremellales</taxon>
        <taxon>Cryptococcaceae</taxon>
        <taxon>Kwoniella</taxon>
    </lineage>
</organism>